<dbReference type="CDD" id="cd01948">
    <property type="entry name" value="EAL"/>
    <property type="match status" value="1"/>
</dbReference>
<feature type="region of interest" description="Disordered" evidence="1">
    <location>
        <begin position="1"/>
        <end position="39"/>
    </location>
</feature>
<dbReference type="PANTHER" id="PTHR33121:SF70">
    <property type="entry name" value="SIGNALING PROTEIN YKOW"/>
    <property type="match status" value="1"/>
</dbReference>
<evidence type="ECO:0000256" key="1">
    <source>
        <dbReference type="SAM" id="MobiDB-lite"/>
    </source>
</evidence>
<dbReference type="EMBL" id="JBHSLU010000008">
    <property type="protein sequence ID" value="MFC5504692.1"/>
    <property type="molecule type" value="Genomic_DNA"/>
</dbReference>
<dbReference type="Gene3D" id="3.20.20.450">
    <property type="entry name" value="EAL domain"/>
    <property type="match status" value="1"/>
</dbReference>
<evidence type="ECO:0000313" key="3">
    <source>
        <dbReference type="EMBL" id="MFC5504692.1"/>
    </source>
</evidence>
<evidence type="ECO:0000313" key="4">
    <source>
        <dbReference type="Proteomes" id="UP001596060"/>
    </source>
</evidence>
<dbReference type="Proteomes" id="UP001596060">
    <property type="component" value="Unassembled WGS sequence"/>
</dbReference>
<dbReference type="InterPro" id="IPR035919">
    <property type="entry name" value="EAL_sf"/>
</dbReference>
<comment type="caution">
    <text evidence="3">The sequence shown here is derived from an EMBL/GenBank/DDBJ whole genome shotgun (WGS) entry which is preliminary data.</text>
</comment>
<dbReference type="PROSITE" id="PS50883">
    <property type="entry name" value="EAL"/>
    <property type="match status" value="1"/>
</dbReference>
<feature type="domain" description="EAL" evidence="2">
    <location>
        <begin position="50"/>
        <end position="303"/>
    </location>
</feature>
<dbReference type="SMART" id="SM00052">
    <property type="entry name" value="EAL"/>
    <property type="match status" value="1"/>
</dbReference>
<dbReference type="PANTHER" id="PTHR33121">
    <property type="entry name" value="CYCLIC DI-GMP PHOSPHODIESTERASE PDEF"/>
    <property type="match status" value="1"/>
</dbReference>
<reference evidence="4" key="1">
    <citation type="journal article" date="2019" name="Int. J. Syst. Evol. Microbiol.">
        <title>The Global Catalogue of Microorganisms (GCM) 10K type strain sequencing project: providing services to taxonomists for standard genome sequencing and annotation.</title>
        <authorList>
            <consortium name="The Broad Institute Genomics Platform"/>
            <consortium name="The Broad Institute Genome Sequencing Center for Infectious Disease"/>
            <person name="Wu L."/>
            <person name="Ma J."/>
        </authorList>
    </citation>
    <scope>NUCLEOTIDE SEQUENCE [LARGE SCALE GENOMIC DNA]</scope>
    <source>
        <strain evidence="4">CCUG 43117</strain>
    </source>
</reference>
<gene>
    <name evidence="3" type="ORF">ACFPN9_05420</name>
</gene>
<evidence type="ECO:0000259" key="2">
    <source>
        <dbReference type="PROSITE" id="PS50883"/>
    </source>
</evidence>
<protein>
    <submittedName>
        <fullName evidence="3">EAL domain-containing protein</fullName>
    </submittedName>
</protein>
<sequence length="311" mass="33648">MPPASQSAGWPTRRTIQTPHHGRGNDVAGCRSTPPRPGIEPARRFAYIWKRRIPRRIGVGSTSEDDILDSARLYYQPQVGSDGKTFVGVECLLRSVNADGSVAGPGGILDKVVDDATADALDWWVIRQACTDGLRWPQLTIAVNISARQFQAPDFAARLLAVIAELGSAPAQIELELLESGIIENFERAIETMEVLRRAGIRIALDDFGTGYSSLGYLQKLPIDKLKLDKSLVDGTGELKAAAIVQAVTALSRALGLKVVAEGVETRAQQQFLRIAGCHLLQGYLFSPAVPAERIDQFLRGGWPAVADTPA</sequence>
<keyword evidence="4" id="KW-1185">Reference proteome</keyword>
<dbReference type="SUPFAM" id="SSF141868">
    <property type="entry name" value="EAL domain-like"/>
    <property type="match status" value="1"/>
</dbReference>
<organism evidence="3 4">
    <name type="scientific">Bosea massiliensis</name>
    <dbReference type="NCBI Taxonomy" id="151419"/>
    <lineage>
        <taxon>Bacteria</taxon>
        <taxon>Pseudomonadati</taxon>
        <taxon>Pseudomonadota</taxon>
        <taxon>Alphaproteobacteria</taxon>
        <taxon>Hyphomicrobiales</taxon>
        <taxon>Boseaceae</taxon>
        <taxon>Bosea</taxon>
    </lineage>
</organism>
<accession>A0ABW0NZ88</accession>
<feature type="compositionally biased region" description="Polar residues" evidence="1">
    <location>
        <begin position="1"/>
        <end position="18"/>
    </location>
</feature>
<name>A0ABW0NZ88_9HYPH</name>
<proteinExistence type="predicted"/>
<dbReference type="RefSeq" id="WP_068075045.1">
    <property type="nucleotide sequence ID" value="NZ_JBHSLU010000008.1"/>
</dbReference>
<dbReference type="Pfam" id="PF00563">
    <property type="entry name" value="EAL"/>
    <property type="match status" value="1"/>
</dbReference>
<dbReference type="InterPro" id="IPR050706">
    <property type="entry name" value="Cyclic-di-GMP_PDE-like"/>
</dbReference>
<dbReference type="InterPro" id="IPR001633">
    <property type="entry name" value="EAL_dom"/>
</dbReference>